<accession>A0A0G0PY23</accession>
<evidence type="ECO:0000256" key="3">
    <source>
        <dbReference type="PIRSR" id="PIRSR640198-2"/>
    </source>
</evidence>
<feature type="binding site" evidence="1">
    <location>
        <position position="77"/>
    </location>
    <ligand>
        <name>ATP</name>
        <dbReference type="ChEBI" id="CHEBI:30616"/>
    </ligand>
</feature>
<dbReference type="Gene3D" id="1.10.3290.10">
    <property type="entry name" value="Fido-like domain"/>
    <property type="match status" value="1"/>
</dbReference>
<dbReference type="InterPro" id="IPR003812">
    <property type="entry name" value="Fido"/>
</dbReference>
<dbReference type="GO" id="GO:0005524">
    <property type="term" value="F:ATP binding"/>
    <property type="evidence" value="ECO:0007669"/>
    <property type="project" value="UniProtKB-KW"/>
</dbReference>
<dbReference type="PANTHER" id="PTHR13504:SF38">
    <property type="entry name" value="FIDO DOMAIN-CONTAINING PROTEIN"/>
    <property type="match status" value="1"/>
</dbReference>
<dbReference type="PANTHER" id="PTHR13504">
    <property type="entry name" value="FIDO DOMAIN-CONTAINING PROTEIN DDB_G0283145"/>
    <property type="match status" value="1"/>
</dbReference>
<evidence type="ECO:0000256" key="2">
    <source>
        <dbReference type="PIRSR" id="PIRSR640198-1"/>
    </source>
</evidence>
<feature type="binding site" evidence="1">
    <location>
        <position position="251"/>
    </location>
    <ligand>
        <name>ATP</name>
        <dbReference type="ChEBI" id="CHEBI:30616"/>
    </ligand>
</feature>
<dbReference type="EMBL" id="LBXN01000025">
    <property type="protein sequence ID" value="KKR33034.1"/>
    <property type="molecule type" value="Genomic_DNA"/>
</dbReference>
<dbReference type="InterPro" id="IPR036597">
    <property type="entry name" value="Fido-like_dom_sf"/>
</dbReference>
<name>A0A0G0PY23_9BACT</name>
<proteinExistence type="predicted"/>
<dbReference type="InterPro" id="IPR025758">
    <property type="entry name" value="Fic/DOC_N"/>
</dbReference>
<dbReference type="InterPro" id="IPR026287">
    <property type="entry name" value="SoFic-like"/>
</dbReference>
<feature type="binding site" evidence="3">
    <location>
        <begin position="213"/>
        <end position="220"/>
    </location>
    <ligand>
        <name>ATP</name>
        <dbReference type="ChEBI" id="CHEBI:30616"/>
    </ligand>
</feature>
<protein>
    <recommendedName>
        <fullName evidence="4">Fido domain-containing protein</fullName>
    </recommendedName>
</protein>
<feature type="binding site" evidence="1">
    <location>
        <begin position="214"/>
        <end position="220"/>
    </location>
    <ligand>
        <name>ATP</name>
        <dbReference type="ChEBI" id="CHEBI:30616"/>
    </ligand>
</feature>
<feature type="domain" description="Fido" evidence="4">
    <location>
        <begin position="124"/>
        <end position="273"/>
    </location>
</feature>
<dbReference type="PATRIC" id="fig|1618450.3.peg.644"/>
<organism evidence="5 6">
    <name type="scientific">Candidatus Gottesmanbacteria bacterium GW2011_GWC2_39_8</name>
    <dbReference type="NCBI Taxonomy" id="1618450"/>
    <lineage>
        <taxon>Bacteria</taxon>
        <taxon>Candidatus Gottesmaniibacteriota</taxon>
    </lineage>
</organism>
<evidence type="ECO:0000259" key="4">
    <source>
        <dbReference type="PROSITE" id="PS51459"/>
    </source>
</evidence>
<feature type="binding site" evidence="3">
    <location>
        <begin position="251"/>
        <end position="252"/>
    </location>
    <ligand>
        <name>ATP</name>
        <dbReference type="ChEBI" id="CHEBI:30616"/>
    </ligand>
</feature>
<feature type="active site" evidence="2">
    <location>
        <position position="209"/>
    </location>
</feature>
<dbReference type="PROSITE" id="PS51459">
    <property type="entry name" value="FIDO"/>
    <property type="match status" value="1"/>
</dbReference>
<dbReference type="Pfam" id="PF13784">
    <property type="entry name" value="Fic_N"/>
    <property type="match status" value="1"/>
</dbReference>
<feature type="binding site" evidence="1">
    <location>
        <position position="209"/>
    </location>
    <ligand>
        <name>ATP</name>
        <dbReference type="ChEBI" id="CHEBI:30616"/>
    </ligand>
</feature>
<sequence length="374" mass="42988">MRSGNYVNQLQGDAHYKAFIPGTLPFEIKHEEKLHSLLSRANLALGRLDGVADILPNVNFFIFMYVSKEATISSQIEGTQATFIDVLKKEANIHDGEVHKDVNEVINYIAAMNYGLDRLKELPISLRLFKEIHKILLRGVRGEGKNPGEFRTSQNWVGGPTIETATFVPPPAGEVLNHMGNLEEYMYTSDPTPVLVKTGLLHAQFETIHPFLDGNGRVGRLLTTFYLCQQQILRKPLLYLSDFFKRNRQTYYDRLNLFREKDDIEGWLEFFLQGITETSQRAVETARKIIKLRDHGIKQITKLGRSTEKGMYLYDYLFRTPMVRIKDVERILNIKNPNALILVSKLVDLGILRELTGFKRNRVFSFADYVALFE</sequence>
<dbReference type="AlphaFoldDB" id="A0A0G0PY23"/>
<evidence type="ECO:0000313" key="6">
    <source>
        <dbReference type="Proteomes" id="UP000034539"/>
    </source>
</evidence>
<keyword evidence="1" id="KW-0547">Nucleotide-binding</keyword>
<dbReference type="Proteomes" id="UP000034539">
    <property type="component" value="Unassembled WGS sequence"/>
</dbReference>
<dbReference type="PIRSF" id="PIRSF038925">
    <property type="entry name" value="AMP-prot_trans"/>
    <property type="match status" value="1"/>
</dbReference>
<dbReference type="Pfam" id="PF02661">
    <property type="entry name" value="Fic"/>
    <property type="match status" value="1"/>
</dbReference>
<gene>
    <name evidence="5" type="ORF">UT63_C0025G0011</name>
</gene>
<keyword evidence="1" id="KW-0067">ATP-binding</keyword>
<evidence type="ECO:0000256" key="1">
    <source>
        <dbReference type="PIRSR" id="PIRSR038925-1"/>
    </source>
</evidence>
<dbReference type="SUPFAM" id="SSF140931">
    <property type="entry name" value="Fic-like"/>
    <property type="match status" value="1"/>
</dbReference>
<dbReference type="InterPro" id="IPR040198">
    <property type="entry name" value="Fido_containing"/>
</dbReference>
<evidence type="ECO:0000313" key="5">
    <source>
        <dbReference type="EMBL" id="KKR33034.1"/>
    </source>
</evidence>
<comment type="caution">
    <text evidence="5">The sequence shown here is derived from an EMBL/GenBank/DDBJ whole genome shotgun (WGS) entry which is preliminary data.</text>
</comment>
<reference evidence="5 6" key="1">
    <citation type="journal article" date="2015" name="Nature">
        <title>rRNA introns, odd ribosomes, and small enigmatic genomes across a large radiation of phyla.</title>
        <authorList>
            <person name="Brown C.T."/>
            <person name="Hug L.A."/>
            <person name="Thomas B.C."/>
            <person name="Sharon I."/>
            <person name="Castelle C.J."/>
            <person name="Singh A."/>
            <person name="Wilkins M.J."/>
            <person name="Williams K.H."/>
            <person name="Banfield J.F."/>
        </authorList>
    </citation>
    <scope>NUCLEOTIDE SEQUENCE [LARGE SCALE GENOMIC DNA]</scope>
</reference>